<protein>
    <recommendedName>
        <fullName evidence="21">Jacalin-type lectin domain-containing protein</fullName>
    </recommendedName>
</protein>
<evidence type="ECO:0000313" key="18">
    <source>
        <dbReference type="Proteomes" id="UP000476176"/>
    </source>
</evidence>
<evidence type="ECO:0000313" key="12">
    <source>
        <dbReference type="Proteomes" id="UP000433483"/>
    </source>
</evidence>
<dbReference type="Proteomes" id="UP000486351">
    <property type="component" value="Unassembled WGS sequence"/>
</dbReference>
<evidence type="ECO:0000313" key="5">
    <source>
        <dbReference type="EMBL" id="KAE9110759.1"/>
    </source>
</evidence>
<dbReference type="Proteomes" id="UP000460718">
    <property type="component" value="Unassembled WGS sequence"/>
</dbReference>
<dbReference type="Proteomes" id="UP000476176">
    <property type="component" value="Unassembled WGS sequence"/>
</dbReference>
<evidence type="ECO:0000313" key="9">
    <source>
        <dbReference type="EMBL" id="KAE9272602.1"/>
    </source>
</evidence>
<evidence type="ECO:0000313" key="11">
    <source>
        <dbReference type="Proteomes" id="UP000429523"/>
    </source>
</evidence>
<proteinExistence type="predicted"/>
<dbReference type="AlphaFoldDB" id="A0A6A4A7V2"/>
<dbReference type="EMBL" id="QXGD01000110">
    <property type="protein sequence ID" value="KAE9252581.1"/>
    <property type="molecule type" value="Genomic_DNA"/>
</dbReference>
<evidence type="ECO:0000313" key="19">
    <source>
        <dbReference type="Proteomes" id="UP000486351"/>
    </source>
</evidence>
<dbReference type="Proteomes" id="UP000437068">
    <property type="component" value="Unassembled WGS sequence"/>
</dbReference>
<evidence type="ECO:0000313" key="16">
    <source>
        <dbReference type="Proteomes" id="UP000441208"/>
    </source>
</evidence>
<dbReference type="EMBL" id="QXGB01000586">
    <property type="protein sequence ID" value="KAE9209910.1"/>
    <property type="molecule type" value="Genomic_DNA"/>
</dbReference>
<dbReference type="Proteomes" id="UP000441208">
    <property type="component" value="Unassembled WGS sequence"/>
</dbReference>
<dbReference type="EMBL" id="QXGC01000557">
    <property type="protein sequence ID" value="KAE9229967.1"/>
    <property type="molecule type" value="Genomic_DNA"/>
</dbReference>
<reference evidence="11 12" key="1">
    <citation type="submission" date="2018-08" db="EMBL/GenBank/DDBJ databases">
        <title>Genomic investigation of the strawberry pathogen Phytophthora fragariae indicates pathogenicity is determined by transcriptional variation in three key races.</title>
        <authorList>
            <person name="Adams T.M."/>
            <person name="Armitage A.D."/>
            <person name="Sobczyk M.K."/>
            <person name="Bates H.J."/>
            <person name="Dunwell J.M."/>
            <person name="Nellist C.F."/>
            <person name="Harrison R.J."/>
        </authorList>
    </citation>
    <scope>NUCLEOTIDE SEQUENCE [LARGE SCALE GENOMIC DNA]</scope>
    <source>
        <strain evidence="9 13">A4</strain>
        <strain evidence="8 14">BC-1</strain>
        <strain evidence="7 18">BC-23</strain>
        <strain evidence="6 12">NOV-27</strain>
        <strain evidence="4 15">NOV-5</strain>
        <strain evidence="5 16">NOV-71</strain>
        <strain evidence="10 19">NOV-77</strain>
        <strain evidence="1 11">NOV-9</strain>
        <strain evidence="3 20">ONT-3</strain>
        <strain evidence="2 17">SCRP245</strain>
    </source>
</reference>
<dbReference type="EMBL" id="QXGA01003942">
    <property type="protein sequence ID" value="KAE9077741.1"/>
    <property type="molecule type" value="Genomic_DNA"/>
</dbReference>
<dbReference type="EMBL" id="QXGF01000364">
    <property type="protein sequence ID" value="KAE8941376.1"/>
    <property type="molecule type" value="Genomic_DNA"/>
</dbReference>
<evidence type="ECO:0000313" key="2">
    <source>
        <dbReference type="EMBL" id="KAE9006396.1"/>
    </source>
</evidence>
<dbReference type="EMBL" id="QXFY01003768">
    <property type="protein sequence ID" value="KAE9282247.1"/>
    <property type="molecule type" value="Genomic_DNA"/>
</dbReference>
<dbReference type="Proteomes" id="UP000488956">
    <property type="component" value="Unassembled WGS sequence"/>
</dbReference>
<evidence type="ECO:0000313" key="15">
    <source>
        <dbReference type="Proteomes" id="UP000440732"/>
    </source>
</evidence>
<dbReference type="Proteomes" id="UP000440732">
    <property type="component" value="Unassembled WGS sequence"/>
</dbReference>
<evidence type="ECO:0000313" key="20">
    <source>
        <dbReference type="Proteomes" id="UP000488956"/>
    </source>
</evidence>
<evidence type="ECO:0000313" key="10">
    <source>
        <dbReference type="EMBL" id="KAE9282247.1"/>
    </source>
</evidence>
<evidence type="ECO:0000313" key="1">
    <source>
        <dbReference type="EMBL" id="KAE8941376.1"/>
    </source>
</evidence>
<name>A0A6A4A7V2_9STRA</name>
<evidence type="ECO:0000313" key="7">
    <source>
        <dbReference type="EMBL" id="KAE9229967.1"/>
    </source>
</evidence>
<dbReference type="EMBL" id="QXGE01003946">
    <property type="protein sequence ID" value="KAE9272602.1"/>
    <property type="molecule type" value="Genomic_DNA"/>
</dbReference>
<accession>A0A6A4A7V2</accession>
<evidence type="ECO:0000313" key="4">
    <source>
        <dbReference type="EMBL" id="KAE9077741.1"/>
    </source>
</evidence>
<evidence type="ECO:0000313" key="17">
    <source>
        <dbReference type="Proteomes" id="UP000460718"/>
    </source>
</evidence>
<evidence type="ECO:0000313" key="14">
    <source>
        <dbReference type="Proteomes" id="UP000440367"/>
    </source>
</evidence>
<organism evidence="8 14">
    <name type="scientific">Phytophthora fragariae</name>
    <dbReference type="NCBI Taxonomy" id="53985"/>
    <lineage>
        <taxon>Eukaryota</taxon>
        <taxon>Sar</taxon>
        <taxon>Stramenopiles</taxon>
        <taxon>Oomycota</taxon>
        <taxon>Peronosporomycetes</taxon>
        <taxon>Peronosporales</taxon>
        <taxon>Peronosporaceae</taxon>
        <taxon>Phytophthora</taxon>
    </lineage>
</organism>
<dbReference type="EMBL" id="QXFZ01000597">
    <property type="protein sequence ID" value="KAE9110759.1"/>
    <property type="molecule type" value="Genomic_DNA"/>
</dbReference>
<evidence type="ECO:0000313" key="13">
    <source>
        <dbReference type="Proteomes" id="UP000437068"/>
    </source>
</evidence>
<dbReference type="Proteomes" id="UP000433483">
    <property type="component" value="Unassembled WGS sequence"/>
</dbReference>
<dbReference type="Proteomes" id="UP000440367">
    <property type="component" value="Unassembled WGS sequence"/>
</dbReference>
<gene>
    <name evidence="9" type="ORF">PF001_g27865</name>
    <name evidence="8" type="ORF">PF002_g3750</name>
    <name evidence="7" type="ORF">PF004_g10620</name>
    <name evidence="6" type="ORF">PF005_g11640</name>
    <name evidence="4" type="ORF">PF006_g27861</name>
    <name evidence="5" type="ORF">PF007_g11734</name>
    <name evidence="10" type="ORF">PF008_g27684</name>
    <name evidence="1" type="ORF">PF009_g8825</name>
    <name evidence="3" type="ORF">PF010_g27859</name>
    <name evidence="2" type="ORF">PF011_g11602</name>
</gene>
<evidence type="ECO:0000313" key="6">
    <source>
        <dbReference type="EMBL" id="KAE9209910.1"/>
    </source>
</evidence>
<dbReference type="Proteomes" id="UP000429523">
    <property type="component" value="Unassembled WGS sequence"/>
</dbReference>
<evidence type="ECO:0008006" key="21">
    <source>
        <dbReference type="Google" id="ProtNLM"/>
    </source>
</evidence>
<evidence type="ECO:0000313" key="3">
    <source>
        <dbReference type="EMBL" id="KAE9066312.1"/>
    </source>
</evidence>
<evidence type="ECO:0000313" key="8">
    <source>
        <dbReference type="EMBL" id="KAE9252581.1"/>
    </source>
</evidence>
<keyword evidence="12" id="KW-1185">Reference proteome</keyword>
<comment type="caution">
    <text evidence="8">The sequence shown here is derived from an EMBL/GenBank/DDBJ whole genome shotgun (WGS) entry which is preliminary data.</text>
</comment>
<sequence length="105" mass="11365">MDIHWAKKGASTRVFYLTLDTSDGNSVSGGTTTENNSAPEGFQLSGIFGRAEGVGSDWYGDRIRNWVGPTISVATDSACYRKTESFDSHKVCLLGYVKDSSDCIT</sequence>
<dbReference type="EMBL" id="QXFX01003914">
    <property type="protein sequence ID" value="KAE9066312.1"/>
    <property type="molecule type" value="Genomic_DNA"/>
</dbReference>
<dbReference type="OrthoDB" id="128714at2759"/>
<dbReference type="EMBL" id="QXFW01000648">
    <property type="protein sequence ID" value="KAE9006396.1"/>
    <property type="molecule type" value="Genomic_DNA"/>
</dbReference>